<proteinExistence type="predicted"/>
<name>A0ABV1NZ69_9ACTN</name>
<gene>
    <name evidence="1" type="ORF">V6R90_10845</name>
</gene>
<dbReference type="Proteomes" id="UP001482520">
    <property type="component" value="Unassembled WGS sequence"/>
</dbReference>
<keyword evidence="2" id="KW-1185">Reference proteome</keyword>
<organism evidence="1 2">
    <name type="scientific">Nocardioides kribbensis</name>
    <dbReference type="NCBI Taxonomy" id="305517"/>
    <lineage>
        <taxon>Bacteria</taxon>
        <taxon>Bacillati</taxon>
        <taxon>Actinomycetota</taxon>
        <taxon>Actinomycetes</taxon>
        <taxon>Propionibacteriales</taxon>
        <taxon>Nocardioidaceae</taxon>
        <taxon>Nocardioides</taxon>
    </lineage>
</organism>
<reference evidence="1 2" key="1">
    <citation type="submission" date="2024-02" db="EMBL/GenBank/DDBJ databases">
        <title>Full genome sequence of Nocardioides kribbensis.</title>
        <authorList>
            <person name="Poletto B.L."/>
            <person name="Silva G."/>
            <person name="Galante D."/>
            <person name="Campos K.R."/>
            <person name="Santos M.B.N."/>
            <person name="Sacchi C.T."/>
        </authorList>
    </citation>
    <scope>NUCLEOTIDE SEQUENCE [LARGE SCALE GENOMIC DNA]</scope>
    <source>
        <strain evidence="1 2">O4R</strain>
    </source>
</reference>
<sequence length="164" mass="17731">MPATTLALIRPSTRRARAARGPRAGALAVAAATALGAAVLGPAAPAPAHPGHEGFARFAQIERGDGILRKGCHDYRYRYEVEVKPRFDQWALETFLVDRRGERVAAGALLKGADPKTGVDSVRFCRTAAVPGRFTLRGKLTLQNVDEIHDGSIKPIRFRLRLPG</sequence>
<comment type="caution">
    <text evidence="1">The sequence shown here is derived from an EMBL/GenBank/DDBJ whole genome shotgun (WGS) entry which is preliminary data.</text>
</comment>
<protein>
    <submittedName>
        <fullName evidence="1">Uncharacterized protein</fullName>
    </submittedName>
</protein>
<dbReference type="RefSeq" id="WP_349804688.1">
    <property type="nucleotide sequence ID" value="NZ_JBEGDP010000010.1"/>
</dbReference>
<dbReference type="EMBL" id="JBEGDP010000010">
    <property type="protein sequence ID" value="MEQ7847777.1"/>
    <property type="molecule type" value="Genomic_DNA"/>
</dbReference>
<accession>A0ABV1NZ69</accession>
<evidence type="ECO:0000313" key="2">
    <source>
        <dbReference type="Proteomes" id="UP001482520"/>
    </source>
</evidence>
<evidence type="ECO:0000313" key="1">
    <source>
        <dbReference type="EMBL" id="MEQ7847777.1"/>
    </source>
</evidence>